<proteinExistence type="predicted"/>
<dbReference type="Proteomes" id="UP000054928">
    <property type="component" value="Unassembled WGS sequence"/>
</dbReference>
<name>A0A0P1AD92_PLAHL</name>
<evidence type="ECO:0000313" key="1">
    <source>
        <dbReference type="EMBL" id="CEG38361.1"/>
    </source>
</evidence>
<reference evidence="2" key="1">
    <citation type="submission" date="2014-09" db="EMBL/GenBank/DDBJ databases">
        <authorList>
            <person name="Sharma Rahul"/>
            <person name="Thines Marco"/>
        </authorList>
    </citation>
    <scope>NUCLEOTIDE SEQUENCE [LARGE SCALE GENOMIC DNA]</scope>
</reference>
<sequence length="74" mass="8452">MALQVQIGQRTKANTLRHISHRKVSEAPVVFVRYDGLRYHKMLIDRHLALTISGSLKRAVNQGLATAWEKILMN</sequence>
<evidence type="ECO:0000313" key="2">
    <source>
        <dbReference type="Proteomes" id="UP000054928"/>
    </source>
</evidence>
<dbReference type="EMBL" id="CCYD01000321">
    <property type="protein sequence ID" value="CEG38361.1"/>
    <property type="molecule type" value="Genomic_DNA"/>
</dbReference>
<protein>
    <submittedName>
        <fullName evidence="1">Uncharacterized protein</fullName>
    </submittedName>
</protein>
<dbReference type="AlphaFoldDB" id="A0A0P1AD92"/>
<keyword evidence="2" id="KW-1185">Reference proteome</keyword>
<accession>A0A0P1AD92</accession>
<dbReference type="GeneID" id="36403495"/>
<dbReference type="RefSeq" id="XP_024574730.1">
    <property type="nucleotide sequence ID" value="XM_024723788.1"/>
</dbReference>
<organism evidence="1 2">
    <name type="scientific">Plasmopara halstedii</name>
    <name type="common">Downy mildew of sunflower</name>
    <dbReference type="NCBI Taxonomy" id="4781"/>
    <lineage>
        <taxon>Eukaryota</taxon>
        <taxon>Sar</taxon>
        <taxon>Stramenopiles</taxon>
        <taxon>Oomycota</taxon>
        <taxon>Peronosporomycetes</taxon>
        <taxon>Peronosporales</taxon>
        <taxon>Peronosporaceae</taxon>
        <taxon>Plasmopara</taxon>
    </lineage>
</organism>